<dbReference type="GO" id="GO:0070967">
    <property type="term" value="F:coenzyme F420 binding"/>
    <property type="evidence" value="ECO:0007669"/>
    <property type="project" value="TreeGrafter"/>
</dbReference>
<dbReference type="InterPro" id="IPR012349">
    <property type="entry name" value="Split_barrel_FMN-bd"/>
</dbReference>
<dbReference type="RefSeq" id="WP_068048948.1">
    <property type="nucleotide sequence ID" value="NZ_JAAXOO010000003.1"/>
</dbReference>
<evidence type="ECO:0000256" key="2">
    <source>
        <dbReference type="ARBA" id="ARBA00049106"/>
    </source>
</evidence>
<comment type="similarity">
    <text evidence="1">Belongs to the F420H(2)-dependent quinone reductase family.</text>
</comment>
<dbReference type="SUPFAM" id="SSF50475">
    <property type="entry name" value="FMN-binding split barrel"/>
    <property type="match status" value="1"/>
</dbReference>
<sequence length="153" mass="16912">MPSNFTLRAVNTAHRALLRLSFGKLGTEYFGMPALELITIGRKSGHPRSVMLTAPIVAGDDYIVVASRAGDPANPAWYLNLRDNPAVEVAFRNGPRKPMIAHVLPPEERAPLWPKIVADYPVYGDYQKRTTREIPLVRLTPRAAEGRPTTPGE</sequence>
<evidence type="ECO:0000256" key="1">
    <source>
        <dbReference type="ARBA" id="ARBA00008710"/>
    </source>
</evidence>
<dbReference type="GO" id="GO:0016491">
    <property type="term" value="F:oxidoreductase activity"/>
    <property type="evidence" value="ECO:0007669"/>
    <property type="project" value="InterPro"/>
</dbReference>
<name>A0A846XJH3_9NOCA</name>
<evidence type="ECO:0000313" key="4">
    <source>
        <dbReference type="Proteomes" id="UP000565715"/>
    </source>
</evidence>
<dbReference type="Pfam" id="PF04075">
    <property type="entry name" value="F420H2_quin_red"/>
    <property type="match status" value="1"/>
</dbReference>
<dbReference type="EMBL" id="JAAXOO010000003">
    <property type="protein sequence ID" value="NKY33954.1"/>
    <property type="molecule type" value="Genomic_DNA"/>
</dbReference>
<dbReference type="GO" id="GO:0005886">
    <property type="term" value="C:plasma membrane"/>
    <property type="evidence" value="ECO:0007669"/>
    <property type="project" value="TreeGrafter"/>
</dbReference>
<dbReference type="Gene3D" id="2.30.110.10">
    <property type="entry name" value="Electron Transport, Fmn-binding Protein, Chain A"/>
    <property type="match status" value="1"/>
</dbReference>
<dbReference type="Proteomes" id="UP000565715">
    <property type="component" value="Unassembled WGS sequence"/>
</dbReference>
<reference evidence="3 4" key="1">
    <citation type="submission" date="2020-04" db="EMBL/GenBank/DDBJ databases">
        <title>MicrobeNet Type strains.</title>
        <authorList>
            <person name="Nicholson A.C."/>
        </authorList>
    </citation>
    <scope>NUCLEOTIDE SEQUENCE [LARGE SCALE GENOMIC DNA]</scope>
    <source>
        <strain evidence="3 4">DSM 45078</strain>
    </source>
</reference>
<dbReference type="NCBIfam" id="TIGR00026">
    <property type="entry name" value="hi_GC_TIGR00026"/>
    <property type="match status" value="1"/>
</dbReference>
<gene>
    <name evidence="3" type="ORF">HGA13_12830</name>
</gene>
<organism evidence="3 4">
    <name type="scientific">Nocardia speluncae</name>
    <dbReference type="NCBI Taxonomy" id="419477"/>
    <lineage>
        <taxon>Bacteria</taxon>
        <taxon>Bacillati</taxon>
        <taxon>Actinomycetota</taxon>
        <taxon>Actinomycetes</taxon>
        <taxon>Mycobacteriales</taxon>
        <taxon>Nocardiaceae</taxon>
        <taxon>Nocardia</taxon>
    </lineage>
</organism>
<proteinExistence type="inferred from homology"/>
<dbReference type="PANTHER" id="PTHR39428:SF3">
    <property type="entry name" value="DEAZAFLAVIN-DEPENDENT NITROREDUCTASE"/>
    <property type="match status" value="1"/>
</dbReference>
<protein>
    <submittedName>
        <fullName evidence="3">Nitroreductase family deazaflavin-dependent oxidoreductase</fullName>
    </submittedName>
</protein>
<dbReference type="PANTHER" id="PTHR39428">
    <property type="entry name" value="F420H(2)-DEPENDENT QUINONE REDUCTASE RV1261C"/>
    <property type="match status" value="1"/>
</dbReference>
<keyword evidence="4" id="KW-1185">Reference proteome</keyword>
<dbReference type="InterPro" id="IPR004378">
    <property type="entry name" value="F420H2_quin_Rdtase"/>
</dbReference>
<evidence type="ECO:0000313" key="3">
    <source>
        <dbReference type="EMBL" id="NKY33954.1"/>
    </source>
</evidence>
<comment type="caution">
    <text evidence="3">The sequence shown here is derived from an EMBL/GenBank/DDBJ whole genome shotgun (WGS) entry which is preliminary data.</text>
</comment>
<accession>A0A846XJH3</accession>
<comment type="catalytic activity">
    <reaction evidence="2">
        <text>oxidized coenzyme F420-(gamma-L-Glu)(n) + a quinol + H(+) = reduced coenzyme F420-(gamma-L-Glu)(n) + a quinone</text>
        <dbReference type="Rhea" id="RHEA:39663"/>
        <dbReference type="Rhea" id="RHEA-COMP:12939"/>
        <dbReference type="Rhea" id="RHEA-COMP:14378"/>
        <dbReference type="ChEBI" id="CHEBI:15378"/>
        <dbReference type="ChEBI" id="CHEBI:24646"/>
        <dbReference type="ChEBI" id="CHEBI:132124"/>
        <dbReference type="ChEBI" id="CHEBI:133980"/>
        <dbReference type="ChEBI" id="CHEBI:139511"/>
    </reaction>
</comment>
<dbReference type="AlphaFoldDB" id="A0A846XJH3"/>